<organism evidence="17 18">
    <name type="scientific">Agrobacterium cavarae</name>
    <dbReference type="NCBI Taxonomy" id="2528239"/>
    <lineage>
        <taxon>Bacteria</taxon>
        <taxon>Pseudomonadati</taxon>
        <taxon>Pseudomonadota</taxon>
        <taxon>Alphaproteobacteria</taxon>
        <taxon>Hyphomicrobiales</taxon>
        <taxon>Rhizobiaceae</taxon>
        <taxon>Rhizobium/Agrobacterium group</taxon>
        <taxon>Agrobacterium</taxon>
    </lineage>
</organism>
<dbReference type="InterPro" id="IPR005467">
    <property type="entry name" value="His_kinase_dom"/>
</dbReference>
<keyword evidence="5" id="KW-0597">Phosphoprotein</keyword>
<keyword evidence="10" id="KW-0067">ATP-binding</keyword>
<dbReference type="SMART" id="SM00387">
    <property type="entry name" value="HATPase_c"/>
    <property type="match status" value="1"/>
</dbReference>
<evidence type="ECO:0000256" key="12">
    <source>
        <dbReference type="ARBA" id="ARBA00023012"/>
    </source>
</evidence>
<keyword evidence="13 15" id="KW-0472">Membrane</keyword>
<dbReference type="InterPro" id="IPR017055">
    <property type="entry name" value="Sig_transdc_His_kinase_DctB"/>
</dbReference>
<evidence type="ECO:0000259" key="16">
    <source>
        <dbReference type="PROSITE" id="PS50109"/>
    </source>
</evidence>
<accession>A0ABY1YAE4</accession>
<evidence type="ECO:0000256" key="1">
    <source>
        <dbReference type="ARBA" id="ARBA00000085"/>
    </source>
</evidence>
<keyword evidence="4" id="KW-1003">Cell membrane</keyword>
<evidence type="ECO:0000256" key="8">
    <source>
        <dbReference type="ARBA" id="ARBA00022741"/>
    </source>
</evidence>
<dbReference type="Pfam" id="PF02743">
    <property type="entry name" value="dCache_1"/>
    <property type="match status" value="1"/>
</dbReference>
<keyword evidence="8" id="KW-0547">Nucleotide-binding</keyword>
<keyword evidence="7 15" id="KW-0812">Transmembrane</keyword>
<dbReference type="PANTHER" id="PTHR43065:SF46">
    <property type="entry name" value="C4-DICARBOXYLATE TRANSPORT SENSOR PROTEIN DCTB"/>
    <property type="match status" value="1"/>
</dbReference>
<keyword evidence="14" id="KW-0175">Coiled coil</keyword>
<evidence type="ECO:0000256" key="5">
    <source>
        <dbReference type="ARBA" id="ARBA00022553"/>
    </source>
</evidence>
<dbReference type="PIRSF" id="PIRSF036431">
    <property type="entry name" value="STHK_DctB"/>
    <property type="match status" value="1"/>
</dbReference>
<feature type="domain" description="Histidine kinase" evidence="16">
    <location>
        <begin position="345"/>
        <end position="555"/>
    </location>
</feature>
<name>A0ABY1YAE4_9HYPH</name>
<dbReference type="InterPro" id="IPR029151">
    <property type="entry name" value="Sensor-like_sf"/>
</dbReference>
<keyword evidence="9 17" id="KW-0418">Kinase</keyword>
<evidence type="ECO:0000256" key="10">
    <source>
        <dbReference type="ARBA" id="ARBA00022840"/>
    </source>
</evidence>
<dbReference type="GeneID" id="301041591"/>
<evidence type="ECO:0000256" key="6">
    <source>
        <dbReference type="ARBA" id="ARBA00022679"/>
    </source>
</evidence>
<dbReference type="InterPro" id="IPR003661">
    <property type="entry name" value="HisK_dim/P_dom"/>
</dbReference>
<gene>
    <name evidence="17" type="ORF">EYC79_10420</name>
</gene>
<dbReference type="PROSITE" id="PS50109">
    <property type="entry name" value="HIS_KIN"/>
    <property type="match status" value="1"/>
</dbReference>
<evidence type="ECO:0000256" key="13">
    <source>
        <dbReference type="ARBA" id="ARBA00023136"/>
    </source>
</evidence>
<dbReference type="SUPFAM" id="SSF55874">
    <property type="entry name" value="ATPase domain of HSP90 chaperone/DNA topoisomerase II/histidine kinase"/>
    <property type="match status" value="1"/>
</dbReference>
<dbReference type="Gene3D" id="6.10.250.3020">
    <property type="match status" value="1"/>
</dbReference>
<dbReference type="CDD" id="cd00082">
    <property type="entry name" value="HisKA"/>
    <property type="match status" value="1"/>
</dbReference>
<dbReference type="SUPFAM" id="SSF47384">
    <property type="entry name" value="Homodimeric domain of signal transducing histidine kinase"/>
    <property type="match status" value="1"/>
</dbReference>
<evidence type="ECO:0000313" key="18">
    <source>
        <dbReference type="Proteomes" id="UP000294239"/>
    </source>
</evidence>
<keyword evidence="18" id="KW-1185">Reference proteome</keyword>
<dbReference type="RefSeq" id="WP_130977920.1">
    <property type="nucleotide sequence ID" value="NZ_SISF01000029.1"/>
</dbReference>
<evidence type="ECO:0000256" key="4">
    <source>
        <dbReference type="ARBA" id="ARBA00022475"/>
    </source>
</evidence>
<reference evidence="17 18" key="1">
    <citation type="submission" date="2019-02" db="EMBL/GenBank/DDBJ databases">
        <title>Current taxonomic status of genus Agrobacterium and description of Agrobacterium cavarae sp. nov. isolated from maize roots.</title>
        <authorList>
            <person name="Flores-Felix J.D."/>
            <person name="Menendez E."/>
            <person name="Ramirez-Bahena M.H."/>
            <person name="Garcia-Fraile P."/>
            <person name="Velazquez E."/>
        </authorList>
    </citation>
    <scope>NUCLEOTIDE SEQUENCE [LARGE SCALE GENOMIC DNA]</scope>
    <source>
        <strain evidence="17 18">RZME10</strain>
    </source>
</reference>
<evidence type="ECO:0000256" key="9">
    <source>
        <dbReference type="ARBA" id="ARBA00022777"/>
    </source>
</evidence>
<dbReference type="EMBL" id="SISF01000029">
    <property type="protein sequence ID" value="TBN12646.1"/>
    <property type="molecule type" value="Genomic_DNA"/>
</dbReference>
<evidence type="ECO:0000256" key="14">
    <source>
        <dbReference type="SAM" id="Coils"/>
    </source>
</evidence>
<dbReference type="InterPro" id="IPR003594">
    <property type="entry name" value="HATPase_dom"/>
</dbReference>
<evidence type="ECO:0000256" key="7">
    <source>
        <dbReference type="ARBA" id="ARBA00022692"/>
    </source>
</evidence>
<dbReference type="SMART" id="SM00388">
    <property type="entry name" value="HisKA"/>
    <property type="match status" value="1"/>
</dbReference>
<feature type="transmembrane region" description="Helical" evidence="15">
    <location>
        <begin position="12"/>
        <end position="39"/>
    </location>
</feature>
<evidence type="ECO:0000256" key="3">
    <source>
        <dbReference type="ARBA" id="ARBA00012438"/>
    </source>
</evidence>
<dbReference type="Proteomes" id="UP000294239">
    <property type="component" value="Unassembled WGS sequence"/>
</dbReference>
<dbReference type="Pfam" id="PF02518">
    <property type="entry name" value="HATPase_c"/>
    <property type="match status" value="1"/>
</dbReference>
<dbReference type="EC" id="2.7.13.3" evidence="3"/>
<dbReference type="Gene3D" id="1.10.287.130">
    <property type="match status" value="1"/>
</dbReference>
<dbReference type="GO" id="GO:0016301">
    <property type="term" value="F:kinase activity"/>
    <property type="evidence" value="ECO:0007669"/>
    <property type="project" value="UniProtKB-KW"/>
</dbReference>
<keyword evidence="12" id="KW-0902">Two-component regulatory system</keyword>
<comment type="caution">
    <text evidence="17">The sequence shown here is derived from an EMBL/GenBank/DDBJ whole genome shotgun (WGS) entry which is preliminary data.</text>
</comment>
<evidence type="ECO:0000313" key="17">
    <source>
        <dbReference type="EMBL" id="TBN12646.1"/>
    </source>
</evidence>
<protein>
    <recommendedName>
        <fullName evidence="3">histidine kinase</fullName>
        <ecNumber evidence="3">2.7.13.3</ecNumber>
    </recommendedName>
</protein>
<sequence>MIKSQTAKPRGVIFAAVHPGLWAGLCVAAGLFLSFYLGWSLTRDRLLGQAEDNAQMRVLALEGMLTTQRAVATVISSDTEVTKALLDPAIRPDVSRKLERLRVETGSAVIYLLDASGTAVAASNWDGQESFIGRGYAFRDYFNLAVKDGTGYQFTSGVVTKRPGLHLSNRVEKDGVTLGVVVVKIEFAPLQAAWAAASDETVVTANDGQIVLSSDPSSLGQRESLSDVFEVSKPIQEMKGWTLRVGASRAMAVYAGLASATVFLSLSAAIGLIILRIVQRRRRDAERLSEGMRHRQALERAVSERTAALTAEIEERTLAERRLAELQVNLIQANKLATLGQVTAGVAHEVNQPLAAIRLLADTSLALAGDGSPGLEKNLSKIIGMTQRIEKITSSLRRFARKSGGHVVPLRLMEALDNSLLLTSTSPQAKAVRVIIEPFDRDLTVLAEAVPLEQILVNLITNGYEALASTKDGEIRISVVIETNVVDVFVADNGPGLAPTIEKTLFQPFATSKAGGVGLGLVIARDIARNMGGDLDYVQKLGTGGACFQLRLRRP</sequence>
<dbReference type="Gene3D" id="3.30.565.10">
    <property type="entry name" value="Histidine kinase-like ATPase, C-terminal domain"/>
    <property type="match status" value="1"/>
</dbReference>
<keyword evidence="6" id="KW-0808">Transferase</keyword>
<dbReference type="InterPro" id="IPR004358">
    <property type="entry name" value="Sig_transdc_His_kin-like_C"/>
</dbReference>
<dbReference type="PRINTS" id="PR00344">
    <property type="entry name" value="BCTRLSENSOR"/>
</dbReference>
<feature type="transmembrane region" description="Helical" evidence="15">
    <location>
        <begin position="252"/>
        <end position="278"/>
    </location>
</feature>
<dbReference type="Gene3D" id="3.30.450.20">
    <property type="entry name" value="PAS domain"/>
    <property type="match status" value="1"/>
</dbReference>
<evidence type="ECO:0000256" key="15">
    <source>
        <dbReference type="SAM" id="Phobius"/>
    </source>
</evidence>
<evidence type="ECO:0000256" key="11">
    <source>
        <dbReference type="ARBA" id="ARBA00022989"/>
    </source>
</evidence>
<dbReference type="PANTHER" id="PTHR43065">
    <property type="entry name" value="SENSOR HISTIDINE KINASE"/>
    <property type="match status" value="1"/>
</dbReference>
<dbReference type="InterPro" id="IPR033479">
    <property type="entry name" value="dCache_1"/>
</dbReference>
<proteinExistence type="predicted"/>
<feature type="coiled-coil region" evidence="14">
    <location>
        <begin position="309"/>
        <end position="336"/>
    </location>
</feature>
<comment type="subcellular location">
    <subcellularLocation>
        <location evidence="2">Cell membrane</location>
        <topology evidence="2">Multi-pass membrane protein</topology>
    </subcellularLocation>
</comment>
<evidence type="ECO:0000256" key="2">
    <source>
        <dbReference type="ARBA" id="ARBA00004651"/>
    </source>
</evidence>
<dbReference type="InterPro" id="IPR036890">
    <property type="entry name" value="HATPase_C_sf"/>
</dbReference>
<dbReference type="SUPFAM" id="SSF103190">
    <property type="entry name" value="Sensory domain-like"/>
    <property type="match status" value="1"/>
</dbReference>
<comment type="catalytic activity">
    <reaction evidence="1">
        <text>ATP + protein L-histidine = ADP + protein N-phospho-L-histidine.</text>
        <dbReference type="EC" id="2.7.13.3"/>
    </reaction>
</comment>
<dbReference type="InterPro" id="IPR036097">
    <property type="entry name" value="HisK_dim/P_sf"/>
</dbReference>
<keyword evidence="11 15" id="KW-1133">Transmembrane helix</keyword>
<dbReference type="Pfam" id="PF00512">
    <property type="entry name" value="HisKA"/>
    <property type="match status" value="1"/>
</dbReference>